<proteinExistence type="predicted"/>
<dbReference type="EnsemblPlants" id="EMT20967">
    <property type="protein sequence ID" value="EMT20967"/>
    <property type="gene ID" value="F775_24275"/>
</dbReference>
<evidence type="ECO:0000259" key="2">
    <source>
        <dbReference type="Pfam" id="PF07059"/>
    </source>
</evidence>
<feature type="compositionally biased region" description="Basic residues" evidence="1">
    <location>
        <begin position="32"/>
        <end position="43"/>
    </location>
</feature>
<reference evidence="3" key="1">
    <citation type="submission" date="2015-06" db="UniProtKB">
        <authorList>
            <consortium name="EnsemblPlants"/>
        </authorList>
    </citation>
    <scope>IDENTIFICATION</scope>
</reference>
<sequence length="529" mass="58985">MHAAPRRVRRRPLRTLHPITHLLRSSPTAAPPRRHQPSRCRRPRHAACSPCAVASPRTPVKALPQATVGRRDHSSPLCGTISLRSRLLNTVEPQPKRPCLTTLRSRLLNTVEPQPERPCLTVLPRPRGLTTVAAILTSRARLKDGRPPAARSIHPVLHPSSTSHPVICDEAWYDSFSMLGDSAGSKDDNDYSSVSGGILLARFLMPCSAVSGSQCTQHQMLPIRVNPDPLPVSRKTSLAAQTRRRARTRLKERQTAVSCSPRPFPGLVPSYKVQRMSVARFSPHHPRKKLAIVRLSFRRRSYEGDEMTEMTFRLCFADKTDDKFSWLGEVPVPAESGPEAAVFDRRETVGRLLVGPPAVGVQSQRGEGFFKDNRKSLAPNYSPYTPFEADMFARARKVCHIALPSLNPHDSFPSLLIVSVQIFDSFDKEISPRLKDSIKSVMNEETKKVKGFPGDINMPYTERLKILAGIINPEDLQLSTLKTFRSRCCLDPSTSSTRDPSSALFIDSDPLCHWNDLDSAIVTSPRFRS</sequence>
<feature type="domain" description="Protein ENHANCED DISEASE RESISTANCE 2 C-terminal" evidence="2">
    <location>
        <begin position="365"/>
        <end position="482"/>
    </location>
</feature>
<name>M8C1M9_AEGTA</name>
<dbReference type="PANTHER" id="PTHR31558">
    <property type="entry name" value="CW14 PROTEIN"/>
    <property type="match status" value="1"/>
</dbReference>
<evidence type="ECO:0000313" key="3">
    <source>
        <dbReference type="EnsemblPlants" id="EMT20967"/>
    </source>
</evidence>
<dbReference type="Pfam" id="PF07059">
    <property type="entry name" value="EDR2_C"/>
    <property type="match status" value="1"/>
</dbReference>
<dbReference type="InterPro" id="IPR009769">
    <property type="entry name" value="EDR2_C"/>
</dbReference>
<dbReference type="AlphaFoldDB" id="M8C1M9"/>
<organism evidence="3">
    <name type="scientific">Aegilops tauschii</name>
    <name type="common">Tausch's goatgrass</name>
    <name type="synonym">Aegilops squarrosa</name>
    <dbReference type="NCBI Taxonomy" id="37682"/>
    <lineage>
        <taxon>Eukaryota</taxon>
        <taxon>Viridiplantae</taxon>
        <taxon>Streptophyta</taxon>
        <taxon>Embryophyta</taxon>
        <taxon>Tracheophyta</taxon>
        <taxon>Spermatophyta</taxon>
        <taxon>Magnoliopsida</taxon>
        <taxon>Liliopsida</taxon>
        <taxon>Poales</taxon>
        <taxon>Poaceae</taxon>
        <taxon>BOP clade</taxon>
        <taxon>Pooideae</taxon>
        <taxon>Triticodae</taxon>
        <taxon>Triticeae</taxon>
        <taxon>Triticinae</taxon>
        <taxon>Aegilops</taxon>
    </lineage>
</organism>
<feature type="region of interest" description="Disordered" evidence="1">
    <location>
        <begin position="23"/>
        <end position="43"/>
    </location>
</feature>
<evidence type="ECO:0000256" key="1">
    <source>
        <dbReference type="SAM" id="MobiDB-lite"/>
    </source>
</evidence>
<dbReference type="PANTHER" id="PTHR31558:SF5">
    <property type="entry name" value="OS03G0759000 PROTEIN"/>
    <property type="match status" value="1"/>
</dbReference>
<accession>M8C1M9</accession>
<protein>
    <recommendedName>
        <fullName evidence="2">Protein ENHANCED DISEASE RESISTANCE 2 C-terminal domain-containing protein</fullName>
    </recommendedName>
</protein>
<dbReference type="ExpressionAtlas" id="M8C1M9">
    <property type="expression patterns" value="baseline"/>
</dbReference>